<evidence type="ECO:0000256" key="1">
    <source>
        <dbReference type="SAM" id="Phobius"/>
    </source>
</evidence>
<dbReference type="EMBL" id="FOYS01000002">
    <property type="protein sequence ID" value="SFR41936.1"/>
    <property type="molecule type" value="Genomic_DNA"/>
</dbReference>
<dbReference type="RefSeq" id="WP_089877628.1">
    <property type="nucleotide sequence ID" value="NZ_FOYS01000002.1"/>
</dbReference>
<dbReference type="PANTHER" id="PTHR37938:SF1">
    <property type="entry name" value="BLL0215 PROTEIN"/>
    <property type="match status" value="1"/>
</dbReference>
<accession>A0A1I6GID0</accession>
<feature type="transmembrane region" description="Helical" evidence="1">
    <location>
        <begin position="55"/>
        <end position="74"/>
    </location>
</feature>
<name>A0A1I6GID0_9EURY</name>
<proteinExistence type="predicted"/>
<organism evidence="3 4">
    <name type="scientific">Halogeometricum limi</name>
    <dbReference type="NCBI Taxonomy" id="555875"/>
    <lineage>
        <taxon>Archaea</taxon>
        <taxon>Methanobacteriati</taxon>
        <taxon>Methanobacteriota</taxon>
        <taxon>Stenosarchaea group</taxon>
        <taxon>Halobacteria</taxon>
        <taxon>Halobacteriales</taxon>
        <taxon>Haloferacaceae</taxon>
        <taxon>Halogeometricum</taxon>
    </lineage>
</organism>
<sequence>MSTDADWVTLDDGERVEWSERPLLESVLPQAASVFALALGWVVVARLLELPSLAVFAGLFVGLALAVGVVYPVYTTAYLVTDRAVYTKRGRRARRVTSVELDRVQDVSYHRSLLGGVFGYGTVTVEVAGGDEVTLSGVADAERAATLVGRLVHRADDPIPGSVEQWRAVRDELRAIRTALESGRETRR</sequence>
<evidence type="ECO:0000313" key="3">
    <source>
        <dbReference type="EMBL" id="SFR41936.1"/>
    </source>
</evidence>
<dbReference type="AlphaFoldDB" id="A0A1I6GID0"/>
<feature type="domain" description="YdbS-like PH" evidence="2">
    <location>
        <begin position="74"/>
        <end position="145"/>
    </location>
</feature>
<dbReference type="OrthoDB" id="204675at2157"/>
<dbReference type="InterPro" id="IPR005182">
    <property type="entry name" value="YdbS-like_PH"/>
</dbReference>
<keyword evidence="1" id="KW-0472">Membrane</keyword>
<keyword evidence="1" id="KW-0812">Transmembrane</keyword>
<evidence type="ECO:0000313" key="4">
    <source>
        <dbReference type="Proteomes" id="UP000243250"/>
    </source>
</evidence>
<reference evidence="4" key="1">
    <citation type="submission" date="2016-10" db="EMBL/GenBank/DDBJ databases">
        <authorList>
            <person name="Varghese N."/>
            <person name="Submissions S."/>
        </authorList>
    </citation>
    <scope>NUCLEOTIDE SEQUENCE [LARGE SCALE GENOMIC DNA]</scope>
    <source>
        <strain evidence="4">CGMCC 1.8711</strain>
    </source>
</reference>
<feature type="transmembrane region" description="Helical" evidence="1">
    <location>
        <begin position="27"/>
        <end position="48"/>
    </location>
</feature>
<keyword evidence="4" id="KW-1185">Reference proteome</keyword>
<dbReference type="PANTHER" id="PTHR37938">
    <property type="entry name" value="BLL0215 PROTEIN"/>
    <property type="match status" value="1"/>
</dbReference>
<evidence type="ECO:0000259" key="2">
    <source>
        <dbReference type="Pfam" id="PF03703"/>
    </source>
</evidence>
<dbReference type="Pfam" id="PF03703">
    <property type="entry name" value="bPH_2"/>
    <property type="match status" value="1"/>
</dbReference>
<dbReference type="STRING" id="555875.SAMN04488124_1088"/>
<dbReference type="Proteomes" id="UP000243250">
    <property type="component" value="Unassembled WGS sequence"/>
</dbReference>
<keyword evidence="1" id="KW-1133">Transmembrane helix</keyword>
<protein>
    <submittedName>
        <fullName evidence="3">PH domain-containing protein</fullName>
    </submittedName>
</protein>
<gene>
    <name evidence="3" type="ORF">SAMN04488124_1088</name>
</gene>